<dbReference type="Pfam" id="PF07799">
    <property type="entry name" value="DUF1643"/>
    <property type="match status" value="1"/>
</dbReference>
<dbReference type="InterPro" id="IPR012441">
    <property type="entry name" value="DUF1643"/>
</dbReference>
<name>A0A2K1DXT3_9FLAO</name>
<keyword evidence="2" id="KW-1185">Reference proteome</keyword>
<organism evidence="1 2">
    <name type="scientific">Hanstruepera neustonica</name>
    <dbReference type="NCBI Taxonomy" id="1445657"/>
    <lineage>
        <taxon>Bacteria</taxon>
        <taxon>Pseudomonadati</taxon>
        <taxon>Bacteroidota</taxon>
        <taxon>Flavobacteriia</taxon>
        <taxon>Flavobacteriales</taxon>
        <taxon>Flavobacteriaceae</taxon>
        <taxon>Hanstruepera</taxon>
    </lineage>
</organism>
<dbReference type="Proteomes" id="UP000236641">
    <property type="component" value="Unassembled WGS sequence"/>
</dbReference>
<sequence>MKYLFDKTRFFPIKSSLILDKNVKKRYAIEIELKGKRQGKERWLVILKNPSRAGENDISESDCTVNRVCEYFFINKPEVSSVIIMNLFPVYQTYSEKLIERSEDLIDAKNKSLLIQNINAAENIVLAWGGHPWKCKTYFDEMETFIFENISNKNLYQMKHPRWGLNLEKPLHGQVWGYKYELKRIN</sequence>
<dbReference type="AlphaFoldDB" id="A0A2K1DXT3"/>
<evidence type="ECO:0000313" key="2">
    <source>
        <dbReference type="Proteomes" id="UP000236641"/>
    </source>
</evidence>
<evidence type="ECO:0000313" key="1">
    <source>
        <dbReference type="EMBL" id="PNQ72846.1"/>
    </source>
</evidence>
<dbReference type="OrthoDB" id="9807577at2"/>
<dbReference type="EMBL" id="POWF01000006">
    <property type="protein sequence ID" value="PNQ72846.1"/>
    <property type="molecule type" value="Genomic_DNA"/>
</dbReference>
<comment type="caution">
    <text evidence="1">The sequence shown here is derived from an EMBL/GenBank/DDBJ whole genome shotgun (WGS) entry which is preliminary data.</text>
</comment>
<dbReference type="RefSeq" id="WP_103052372.1">
    <property type="nucleotide sequence ID" value="NZ_POWF01000006.1"/>
</dbReference>
<proteinExistence type="predicted"/>
<evidence type="ECO:0008006" key="3">
    <source>
        <dbReference type="Google" id="ProtNLM"/>
    </source>
</evidence>
<accession>A0A2K1DXT3</accession>
<reference evidence="1 2" key="1">
    <citation type="submission" date="2018-01" db="EMBL/GenBank/DDBJ databases">
        <title>The draft genome of Hanstruepera neustonica JCM19743.</title>
        <authorList>
            <person name="He R.-H."/>
            <person name="Du Z.-J."/>
        </authorList>
    </citation>
    <scope>NUCLEOTIDE SEQUENCE [LARGE SCALE GENOMIC DNA]</scope>
    <source>
        <strain evidence="1 2">JCM19743</strain>
    </source>
</reference>
<protein>
    <recommendedName>
        <fullName evidence="3">DUF1643 domain-containing protein</fullName>
    </recommendedName>
</protein>
<gene>
    <name evidence="1" type="ORF">C1T31_10095</name>
</gene>